<organism evidence="1 2">
    <name type="scientific">Flavobacterium kingsejongi</name>
    <dbReference type="NCBI Taxonomy" id="1678728"/>
    <lineage>
        <taxon>Bacteria</taxon>
        <taxon>Pseudomonadati</taxon>
        <taxon>Bacteroidota</taxon>
        <taxon>Flavobacteriia</taxon>
        <taxon>Flavobacteriales</taxon>
        <taxon>Flavobacteriaceae</taxon>
        <taxon>Flavobacterium</taxon>
    </lineage>
</organism>
<name>A0A2S1LLD8_9FLAO</name>
<protein>
    <submittedName>
        <fullName evidence="1">Uncharacterized protein</fullName>
    </submittedName>
</protein>
<evidence type="ECO:0000313" key="1">
    <source>
        <dbReference type="EMBL" id="AWG24567.1"/>
    </source>
</evidence>
<dbReference type="AlphaFoldDB" id="A0A2S1LLD8"/>
<dbReference type="Proteomes" id="UP000244677">
    <property type="component" value="Chromosome"/>
</dbReference>
<dbReference type="PROSITE" id="PS51257">
    <property type="entry name" value="PROKAR_LIPOPROTEIN"/>
    <property type="match status" value="1"/>
</dbReference>
<accession>A0A2S1LLD8</accession>
<gene>
    <name evidence="1" type="ORF">FK004_04655</name>
</gene>
<evidence type="ECO:0000313" key="2">
    <source>
        <dbReference type="Proteomes" id="UP000244677"/>
    </source>
</evidence>
<dbReference type="OrthoDB" id="1238773at2"/>
<dbReference type="KEGG" id="fki:FK004_04655"/>
<dbReference type="EMBL" id="CP020919">
    <property type="protein sequence ID" value="AWG24567.1"/>
    <property type="molecule type" value="Genomic_DNA"/>
</dbReference>
<keyword evidence="2" id="KW-1185">Reference proteome</keyword>
<sequence length="352" mass="40339">MSVRYTVISLLIFIVVICGCNSSSAVYGSKTVDRELENNDTIRMLWNNRLTKKSWIFLNQDTGLIFEKASHLEEAHEVGNPGNVWPYKYSCSNGDTISASNKAAPSVKAVSWNYSENQWRKNPGYEISINRDKSRVINPIEFLFKNNAKKAVDSDLLREIGLVFDHWPERFRDGSWNDGLWSFRKGYRIAEFSEIRPLLKVKMDNYSAPILAAEGRGAYISVDFRFAYYDEGGKIIRSDLIGVVFANFFNLDFNLNPNDAIFWQDFISDPTSRRILLSAEKLGFDFLGSSRSDNEYRTITFDYIPLIKEYLPEPPEGYTFDDAIVRGLDIYSGSRGTDISFWLKDVQLNGMP</sequence>
<dbReference type="RefSeq" id="WP_108736204.1">
    <property type="nucleotide sequence ID" value="NZ_CP020919.1"/>
</dbReference>
<reference evidence="1 2" key="1">
    <citation type="submission" date="2017-04" db="EMBL/GenBank/DDBJ databases">
        <title>Complete genome sequence of Flavobacterium kingsejong AJ004.</title>
        <authorList>
            <person name="Lee P.C."/>
        </authorList>
    </citation>
    <scope>NUCLEOTIDE SEQUENCE [LARGE SCALE GENOMIC DNA]</scope>
    <source>
        <strain evidence="1 2">AJ004</strain>
    </source>
</reference>
<proteinExistence type="predicted"/>